<keyword evidence="3" id="KW-1185">Reference proteome</keyword>
<proteinExistence type="predicted"/>
<feature type="signal peptide" evidence="1">
    <location>
        <begin position="1"/>
        <end position="18"/>
    </location>
</feature>
<reference evidence="2 3" key="1">
    <citation type="journal article" date="2024" name="Insects">
        <title>An Improved Chromosome-Level Genome Assembly of the Firefly Pyrocoelia pectoralis.</title>
        <authorList>
            <person name="Fu X."/>
            <person name="Meyer-Rochow V.B."/>
            <person name="Ballantyne L."/>
            <person name="Zhu X."/>
        </authorList>
    </citation>
    <scope>NUCLEOTIDE SEQUENCE [LARGE SCALE GENOMIC DNA]</scope>
    <source>
        <strain evidence="2">XCY_ONT2</strain>
    </source>
</reference>
<dbReference type="Proteomes" id="UP001329430">
    <property type="component" value="Chromosome 5"/>
</dbReference>
<evidence type="ECO:0000313" key="3">
    <source>
        <dbReference type="Proteomes" id="UP001329430"/>
    </source>
</evidence>
<comment type="caution">
    <text evidence="2">The sequence shown here is derived from an EMBL/GenBank/DDBJ whole genome shotgun (WGS) entry which is preliminary data.</text>
</comment>
<evidence type="ECO:0000313" key="2">
    <source>
        <dbReference type="EMBL" id="KAK5643669.1"/>
    </source>
</evidence>
<evidence type="ECO:0000256" key="1">
    <source>
        <dbReference type="SAM" id="SignalP"/>
    </source>
</evidence>
<protein>
    <submittedName>
        <fullName evidence="2">Uncharacterized protein</fullName>
    </submittedName>
</protein>
<name>A0AAN7VHX6_9COLE</name>
<sequence>MRLTYYFFILLVVKSVSSSNDDNSSGVIGKIKAGFEIAGRFLGFDPANSLAQMVSDTFGGKHSKSSSEGLDGKFHIFSGFLRLLGLDAKKISAIAVNAIIFVAQLISTTLSKPPPSQLTEARKLKAGTPYDWVLNNSNLADIIESAKQDDLPENIVNYIKERGLEEDTDCIQLLLCKAAPLIWGMQKTVNSSHENMPKGKAVLFANLPTLEEFADYGDICEKKHPYCLIYY</sequence>
<dbReference type="AlphaFoldDB" id="A0AAN7VHX6"/>
<gene>
    <name evidence="2" type="ORF">RI129_007514</name>
</gene>
<dbReference type="EMBL" id="JAVRBK010000005">
    <property type="protein sequence ID" value="KAK5643669.1"/>
    <property type="molecule type" value="Genomic_DNA"/>
</dbReference>
<accession>A0AAN7VHX6</accession>
<keyword evidence="1" id="KW-0732">Signal</keyword>
<organism evidence="2 3">
    <name type="scientific">Pyrocoelia pectoralis</name>
    <dbReference type="NCBI Taxonomy" id="417401"/>
    <lineage>
        <taxon>Eukaryota</taxon>
        <taxon>Metazoa</taxon>
        <taxon>Ecdysozoa</taxon>
        <taxon>Arthropoda</taxon>
        <taxon>Hexapoda</taxon>
        <taxon>Insecta</taxon>
        <taxon>Pterygota</taxon>
        <taxon>Neoptera</taxon>
        <taxon>Endopterygota</taxon>
        <taxon>Coleoptera</taxon>
        <taxon>Polyphaga</taxon>
        <taxon>Elateriformia</taxon>
        <taxon>Elateroidea</taxon>
        <taxon>Lampyridae</taxon>
        <taxon>Lampyrinae</taxon>
        <taxon>Pyrocoelia</taxon>
    </lineage>
</organism>
<feature type="chain" id="PRO_5043001391" evidence="1">
    <location>
        <begin position="19"/>
        <end position="231"/>
    </location>
</feature>